<dbReference type="InterPro" id="IPR024768">
    <property type="entry name" value="Marf1"/>
</dbReference>
<dbReference type="Proteomes" id="UP000489600">
    <property type="component" value="Unassembled WGS sequence"/>
</dbReference>
<evidence type="ECO:0000313" key="1">
    <source>
        <dbReference type="EMBL" id="VVA98632.1"/>
    </source>
</evidence>
<evidence type="ECO:0008006" key="3">
    <source>
        <dbReference type="Google" id="ProtNLM"/>
    </source>
</evidence>
<dbReference type="GO" id="GO:0010468">
    <property type="term" value="P:regulation of gene expression"/>
    <property type="evidence" value="ECO:0007669"/>
    <property type="project" value="InterPro"/>
</dbReference>
<proteinExistence type="predicted"/>
<gene>
    <name evidence="1" type="ORF">ANE_LOCUS9077</name>
</gene>
<sequence length="212" mass="23722">MDDCGIPESMDFFKISRNIKKALWDCNHRGRVDVRGYGRNEVFGVPRFAGRDLVLQDDAGVYSPFPPEEASVEPMLKKVFVDVLAWALHNPSPAHILFIAGDMTLHNYGLLYNLKLSGYNILLGSRPKPNPKIIDHQFGALTSTLWYWCLLLQGKFPVTVSLPILPGSQEGHLEGVVSLKGRLTDLYSPPRRNADLVLVLENILKRRLGLGS</sequence>
<protein>
    <recommendedName>
        <fullName evidence="3">NYN domain-containing protein</fullName>
    </recommendedName>
</protein>
<keyword evidence="2" id="KW-1185">Reference proteome</keyword>
<organism evidence="1 2">
    <name type="scientific">Arabis nemorensis</name>
    <dbReference type="NCBI Taxonomy" id="586526"/>
    <lineage>
        <taxon>Eukaryota</taxon>
        <taxon>Viridiplantae</taxon>
        <taxon>Streptophyta</taxon>
        <taxon>Embryophyta</taxon>
        <taxon>Tracheophyta</taxon>
        <taxon>Spermatophyta</taxon>
        <taxon>Magnoliopsida</taxon>
        <taxon>eudicotyledons</taxon>
        <taxon>Gunneridae</taxon>
        <taxon>Pentapetalae</taxon>
        <taxon>rosids</taxon>
        <taxon>malvids</taxon>
        <taxon>Brassicales</taxon>
        <taxon>Brassicaceae</taxon>
        <taxon>Arabideae</taxon>
        <taxon>Arabis</taxon>
    </lineage>
</organism>
<accession>A0A565BAP6</accession>
<dbReference type="GO" id="GO:0005777">
    <property type="term" value="C:peroxisome"/>
    <property type="evidence" value="ECO:0007669"/>
    <property type="project" value="InterPro"/>
</dbReference>
<dbReference type="PANTHER" id="PTHR14379">
    <property type="entry name" value="LIMKAIN B LKAP"/>
    <property type="match status" value="1"/>
</dbReference>
<dbReference type="EMBL" id="CABITT030000003">
    <property type="protein sequence ID" value="VVA98632.1"/>
    <property type="molecule type" value="Genomic_DNA"/>
</dbReference>
<dbReference type="OrthoDB" id="1064666at2759"/>
<dbReference type="PANTHER" id="PTHR14379:SF7">
    <property type="entry name" value="ENDONUCLEASE OR GLYCOSYL HYDROLASE-RELATED"/>
    <property type="match status" value="1"/>
</dbReference>
<comment type="caution">
    <text evidence="1">The sequence shown here is derived from an EMBL/GenBank/DDBJ whole genome shotgun (WGS) entry which is preliminary data.</text>
</comment>
<name>A0A565BAP6_9BRAS</name>
<dbReference type="AlphaFoldDB" id="A0A565BAP6"/>
<reference evidence="1" key="1">
    <citation type="submission" date="2019-07" db="EMBL/GenBank/DDBJ databases">
        <authorList>
            <person name="Dittberner H."/>
        </authorList>
    </citation>
    <scope>NUCLEOTIDE SEQUENCE [LARGE SCALE GENOMIC DNA]</scope>
</reference>
<evidence type="ECO:0000313" key="2">
    <source>
        <dbReference type="Proteomes" id="UP000489600"/>
    </source>
</evidence>